<evidence type="ECO:0000256" key="6">
    <source>
        <dbReference type="RuleBase" id="RU003345"/>
    </source>
</evidence>
<feature type="active site" evidence="4">
    <location>
        <position position="250"/>
    </location>
</feature>
<evidence type="ECO:0000256" key="3">
    <source>
        <dbReference type="PIRNR" id="PIRNR036492"/>
    </source>
</evidence>
<dbReference type="PROSITE" id="PS00070">
    <property type="entry name" value="ALDEHYDE_DEHYDR_CYS"/>
    <property type="match status" value="1"/>
</dbReference>
<gene>
    <name evidence="8" type="ORF">SAMN04489868_101107</name>
</gene>
<dbReference type="InterPro" id="IPR012394">
    <property type="entry name" value="Aldehyde_DH_NAD(P)"/>
</dbReference>
<keyword evidence="2 3" id="KW-0560">Oxidoreductase</keyword>
<dbReference type="InterPro" id="IPR016162">
    <property type="entry name" value="Ald_DH_N"/>
</dbReference>
<dbReference type="GO" id="GO:0006081">
    <property type="term" value="P:aldehyde metabolic process"/>
    <property type="evidence" value="ECO:0007669"/>
    <property type="project" value="InterPro"/>
</dbReference>
<evidence type="ECO:0000313" key="9">
    <source>
        <dbReference type="Proteomes" id="UP000198668"/>
    </source>
</evidence>
<dbReference type="InterPro" id="IPR029510">
    <property type="entry name" value="Ald_DH_CS_GLU"/>
</dbReference>
<evidence type="ECO:0000256" key="1">
    <source>
        <dbReference type="ARBA" id="ARBA00009986"/>
    </source>
</evidence>
<dbReference type="InterPro" id="IPR016160">
    <property type="entry name" value="Ald_DH_CS_CYS"/>
</dbReference>
<feature type="active site" evidence="4 5">
    <location>
        <position position="216"/>
    </location>
</feature>
<dbReference type="AlphaFoldDB" id="A0A1I3ARK7"/>
<comment type="similarity">
    <text evidence="1 3 6">Belongs to the aldehyde dehydrogenase family.</text>
</comment>
<dbReference type="RefSeq" id="WP_047392835.1">
    <property type="nucleotide sequence ID" value="NZ_FOQE01000001.1"/>
</dbReference>
<dbReference type="Gene3D" id="3.40.309.10">
    <property type="entry name" value="Aldehyde Dehydrogenase, Chain A, domain 2"/>
    <property type="match status" value="1"/>
</dbReference>
<dbReference type="InterPro" id="IPR016163">
    <property type="entry name" value="Ald_DH_C"/>
</dbReference>
<keyword evidence="9" id="KW-1185">Reference proteome</keyword>
<dbReference type="GO" id="GO:0005737">
    <property type="term" value="C:cytoplasm"/>
    <property type="evidence" value="ECO:0007669"/>
    <property type="project" value="TreeGrafter"/>
</dbReference>
<dbReference type="PANTHER" id="PTHR43570">
    <property type="entry name" value="ALDEHYDE DEHYDROGENASE"/>
    <property type="match status" value="1"/>
</dbReference>
<evidence type="ECO:0000259" key="7">
    <source>
        <dbReference type="Pfam" id="PF00171"/>
    </source>
</evidence>
<dbReference type="InterPro" id="IPR015590">
    <property type="entry name" value="Aldehyde_DH_dom"/>
</dbReference>
<dbReference type="PROSITE" id="PS00687">
    <property type="entry name" value="ALDEHYDE_DEHYDR_GLU"/>
    <property type="match status" value="1"/>
</dbReference>
<dbReference type="InterPro" id="IPR016161">
    <property type="entry name" value="Ald_DH/histidinol_DH"/>
</dbReference>
<dbReference type="EMBL" id="FOQE01000001">
    <property type="protein sequence ID" value="SFH51991.1"/>
    <property type="molecule type" value="Genomic_DNA"/>
</dbReference>
<dbReference type="FunFam" id="3.40.605.10:FF:000004">
    <property type="entry name" value="Aldehyde dehydrogenase"/>
    <property type="match status" value="1"/>
</dbReference>
<evidence type="ECO:0000256" key="2">
    <source>
        <dbReference type="ARBA" id="ARBA00023002"/>
    </source>
</evidence>
<sequence length="466" mass="52762">MIDPAQKKEWQETLERQKERVLQTKGGTYPERLAHLEGLKKLLIEHEEEWMTALEQDLGKSAVDSYTSEIAVVLNEIDYAKRRLKKWMKPQRTKHFSLSGSAKTRVSWEPYGAVLILSPWNYPVQLALLPLVGALAAGNSCFLKPSEQASAVSHVLAKLLARYFDPKVITVIEGESETAAALLTLKWDFIFFTGSKKIGKKVYRTAAEHLIPVALELGGKNPCIVDASGLSKETVRQIAWGKFLNAGQTCVAPDTVYVHESIYPQFLAQLKQQLLDFYGPDPQNSWDYGRMIHKKHLNTVVDYLTEGNVYHGGAFNEEKLYLAPTILTDIQKDSAVGEEEIFGPILPVIPYHSLTSLVQDLQQKPVPLVTYVFSQDSKVVHLLEQQLSSGAFSLNQAIRFAANPEIPFGGLQESGFGRYHGQSSFKTFSCQRVVYAQRSLFALPQQYPPYRMEQLKWLKKWRRRLF</sequence>
<dbReference type="Pfam" id="PF00171">
    <property type="entry name" value="Aldedh"/>
    <property type="match status" value="1"/>
</dbReference>
<dbReference type="Proteomes" id="UP000198668">
    <property type="component" value="Unassembled WGS sequence"/>
</dbReference>
<dbReference type="Gene3D" id="3.40.605.10">
    <property type="entry name" value="Aldehyde Dehydrogenase, Chain A, domain 1"/>
    <property type="match status" value="1"/>
</dbReference>
<accession>A0A1I3ARK7</accession>
<dbReference type="CDD" id="cd07087">
    <property type="entry name" value="ALDH_F3-13-14_CALDH-like"/>
    <property type="match status" value="1"/>
</dbReference>
<dbReference type="PIRSF" id="PIRSF036492">
    <property type="entry name" value="ALDH"/>
    <property type="match status" value="1"/>
</dbReference>
<dbReference type="OrthoDB" id="9762913at2"/>
<name>A0A1I3ARK7_9LACT</name>
<protein>
    <recommendedName>
        <fullName evidence="3">Aldehyde dehydrogenase</fullName>
    </recommendedName>
</protein>
<dbReference type="GO" id="GO:0004029">
    <property type="term" value="F:aldehyde dehydrogenase (NAD+) activity"/>
    <property type="evidence" value="ECO:0007669"/>
    <property type="project" value="TreeGrafter"/>
</dbReference>
<dbReference type="SUPFAM" id="SSF53720">
    <property type="entry name" value="ALDH-like"/>
    <property type="match status" value="1"/>
</dbReference>
<feature type="domain" description="Aldehyde dehydrogenase" evidence="7">
    <location>
        <begin position="7"/>
        <end position="431"/>
    </location>
</feature>
<evidence type="ECO:0000256" key="4">
    <source>
        <dbReference type="PIRSR" id="PIRSR036492-1"/>
    </source>
</evidence>
<reference evidence="8 9" key="1">
    <citation type="submission" date="2016-10" db="EMBL/GenBank/DDBJ databases">
        <authorList>
            <person name="de Groot N.N."/>
        </authorList>
    </citation>
    <scope>NUCLEOTIDE SEQUENCE [LARGE SCALE GENOMIC DNA]</scope>
    <source>
        <strain evidence="8 9">DSM 27630</strain>
    </source>
</reference>
<dbReference type="PANTHER" id="PTHR43570:SF16">
    <property type="entry name" value="ALDEHYDE DEHYDROGENASE TYPE III, ISOFORM Q"/>
    <property type="match status" value="1"/>
</dbReference>
<evidence type="ECO:0000313" key="8">
    <source>
        <dbReference type="EMBL" id="SFH51991.1"/>
    </source>
</evidence>
<evidence type="ECO:0000256" key="5">
    <source>
        <dbReference type="PROSITE-ProRule" id="PRU10007"/>
    </source>
</evidence>
<organism evidence="8 9">
    <name type="scientific">Pisciglobus halotolerans</name>
    <dbReference type="NCBI Taxonomy" id="745365"/>
    <lineage>
        <taxon>Bacteria</taxon>
        <taxon>Bacillati</taxon>
        <taxon>Bacillota</taxon>
        <taxon>Bacilli</taxon>
        <taxon>Lactobacillales</taxon>
        <taxon>Carnobacteriaceae</taxon>
    </lineage>
</organism>
<proteinExistence type="inferred from homology"/>